<keyword evidence="9 12" id="KW-0456">Lyase</keyword>
<dbReference type="InterPro" id="IPR050147">
    <property type="entry name" value="Ser/Thr_Dehydratase"/>
</dbReference>
<comment type="cofactor">
    <cofactor evidence="2 12">
        <name>pyridoxal 5'-phosphate</name>
        <dbReference type="ChEBI" id="CHEBI:597326"/>
    </cofactor>
</comment>
<dbReference type="InterPro" id="IPR000634">
    <property type="entry name" value="Ser/Thr_deHydtase_PyrdxlP-BS"/>
</dbReference>
<evidence type="ECO:0000256" key="10">
    <source>
        <dbReference type="ARBA" id="ARBA00023304"/>
    </source>
</evidence>
<reference evidence="14 15" key="1">
    <citation type="submission" date="2021-03" db="EMBL/GenBank/DDBJ databases">
        <authorList>
            <person name="Kim M.K."/>
        </authorList>
    </citation>
    <scope>NUCLEOTIDE SEQUENCE [LARGE SCALE GENOMIC DNA]</scope>
    <source>
        <strain evidence="14 15">BT442</strain>
    </source>
</reference>
<keyword evidence="6 12" id="KW-0028">Amino-acid biosynthesis</keyword>
<dbReference type="GO" id="GO:0004794">
    <property type="term" value="F:threonine deaminase activity"/>
    <property type="evidence" value="ECO:0007669"/>
    <property type="project" value="UniProtKB-EC"/>
</dbReference>
<sequence>MTPDLTTAAPVVSLKNVEQAAHNLKDVIYKTPLLQNHGLSRHYDATVLLKREDLQVVRSYKIRGAYHKMSTLPPIAGEREIVCASAGNHAQGVAYACQLLGLKGYIFMPAQTPAQKVDKVRLFGKQFVEVVLTGASFDDSFRAAKAFGDERGSTFIHPFDDLAIVEGQATVGLEILKASTAPIDYCFMPIGGGGLASGVASVFRLLSPATKLIGVQPLGAPSMHNAIQNQQHAALASIDSFVDGAAVKCPGQLTYALCRELLDEVVLVPEGQVCLDLLKMYNEEGIVLEPAGTLTISALHQFADRIAGKTVVCVVSGSNNDITRMEDIKERAAKYQGLKHYFMVNFNQAPGALRRFVNQVLAEGDDIIHFQYIKKNNKEKGPVFIGIEVKQPLDVDAIKSRMGEEGFSFEYLNGQPDFLALLV</sequence>
<dbReference type="RefSeq" id="WP_208176218.1">
    <property type="nucleotide sequence ID" value="NZ_JAGETZ010000007.1"/>
</dbReference>
<dbReference type="SUPFAM" id="SSF53686">
    <property type="entry name" value="Tryptophan synthase beta subunit-like PLP-dependent enzymes"/>
    <property type="match status" value="1"/>
</dbReference>
<evidence type="ECO:0000256" key="11">
    <source>
        <dbReference type="ARBA" id="ARBA00025527"/>
    </source>
</evidence>
<evidence type="ECO:0000256" key="3">
    <source>
        <dbReference type="ARBA" id="ARBA00004810"/>
    </source>
</evidence>
<evidence type="ECO:0000256" key="4">
    <source>
        <dbReference type="ARBA" id="ARBA00010869"/>
    </source>
</evidence>
<comment type="caution">
    <text evidence="14">The sequence shown here is derived from an EMBL/GenBank/DDBJ whole genome shotgun (WGS) entry which is preliminary data.</text>
</comment>
<dbReference type="PANTHER" id="PTHR48078:SF11">
    <property type="entry name" value="THREONINE DEHYDRATASE, MITOCHONDRIAL"/>
    <property type="match status" value="1"/>
</dbReference>
<evidence type="ECO:0000256" key="12">
    <source>
        <dbReference type="RuleBase" id="RU362012"/>
    </source>
</evidence>
<accession>A0ABS3QH58</accession>
<dbReference type="PROSITE" id="PS51672">
    <property type="entry name" value="ACT_LIKE"/>
    <property type="match status" value="1"/>
</dbReference>
<dbReference type="EMBL" id="JAGETZ010000007">
    <property type="protein sequence ID" value="MBO2010592.1"/>
    <property type="molecule type" value="Genomic_DNA"/>
</dbReference>
<proteinExistence type="inferred from homology"/>
<dbReference type="InterPro" id="IPR036052">
    <property type="entry name" value="TrpB-like_PALP_sf"/>
</dbReference>
<comment type="function">
    <text evidence="11 12">Catalyzes the anaerobic formation of alpha-ketobutyrate and ammonia from threonine in a two-step reaction. The first step involved a dehydration of threonine and a production of enamine intermediates (aminocrotonate), which tautomerizes to its imine form (iminobutyrate). Both intermediates are unstable and short-lived. The second step is the nonenzymatic hydrolysis of the enamine/imine intermediates to form 2-ketobutyrate and free ammonia. In the low water environment of the cell, the second step is accelerated by RidA.</text>
</comment>
<organism evidence="14 15">
    <name type="scientific">Hymenobacter negativus</name>
    <dbReference type="NCBI Taxonomy" id="2795026"/>
    <lineage>
        <taxon>Bacteria</taxon>
        <taxon>Pseudomonadati</taxon>
        <taxon>Bacteroidota</taxon>
        <taxon>Cytophagia</taxon>
        <taxon>Cytophagales</taxon>
        <taxon>Hymenobacteraceae</taxon>
        <taxon>Hymenobacter</taxon>
    </lineage>
</organism>
<evidence type="ECO:0000313" key="15">
    <source>
        <dbReference type="Proteomes" id="UP000664369"/>
    </source>
</evidence>
<keyword evidence="15" id="KW-1185">Reference proteome</keyword>
<dbReference type="CDD" id="cd01562">
    <property type="entry name" value="Thr-dehyd"/>
    <property type="match status" value="1"/>
</dbReference>
<dbReference type="NCBIfam" id="TIGR02079">
    <property type="entry name" value="THD1"/>
    <property type="match status" value="1"/>
</dbReference>
<evidence type="ECO:0000256" key="9">
    <source>
        <dbReference type="ARBA" id="ARBA00023239"/>
    </source>
</evidence>
<dbReference type="NCBIfam" id="NF006390">
    <property type="entry name" value="PRK08639.1"/>
    <property type="match status" value="1"/>
</dbReference>
<dbReference type="Gene3D" id="3.40.50.1100">
    <property type="match status" value="2"/>
</dbReference>
<comment type="catalytic activity">
    <reaction evidence="1 12">
        <text>L-threonine = 2-oxobutanoate + NH4(+)</text>
        <dbReference type="Rhea" id="RHEA:22108"/>
        <dbReference type="ChEBI" id="CHEBI:16763"/>
        <dbReference type="ChEBI" id="CHEBI:28938"/>
        <dbReference type="ChEBI" id="CHEBI:57926"/>
        <dbReference type="EC" id="4.3.1.19"/>
    </reaction>
</comment>
<name>A0ABS3QH58_9BACT</name>
<dbReference type="InterPro" id="IPR001926">
    <property type="entry name" value="TrpB-like_PALP"/>
</dbReference>
<evidence type="ECO:0000259" key="13">
    <source>
        <dbReference type="PROSITE" id="PS51672"/>
    </source>
</evidence>
<comment type="pathway">
    <text evidence="3 12">Amino-acid biosynthesis; L-isoleucine biosynthesis; 2-oxobutanoate from L-threonine: step 1/1.</text>
</comment>
<dbReference type="InterPro" id="IPR011820">
    <property type="entry name" value="IlvA"/>
</dbReference>
<keyword evidence="10 12" id="KW-0100">Branched-chain amino acid biosynthesis</keyword>
<gene>
    <name evidence="12 14" type="primary">ilvA</name>
    <name evidence="14" type="ORF">J4E00_16135</name>
</gene>
<dbReference type="InterPro" id="IPR001721">
    <property type="entry name" value="TD_ACT-like"/>
</dbReference>
<evidence type="ECO:0000256" key="1">
    <source>
        <dbReference type="ARBA" id="ARBA00001274"/>
    </source>
</evidence>
<keyword evidence="8 12" id="KW-0663">Pyridoxal phosphate</keyword>
<evidence type="ECO:0000256" key="6">
    <source>
        <dbReference type="ARBA" id="ARBA00022605"/>
    </source>
</evidence>
<feature type="domain" description="ACT-like" evidence="13">
    <location>
        <begin position="340"/>
        <end position="414"/>
    </location>
</feature>
<protein>
    <recommendedName>
        <fullName evidence="12">L-threonine dehydratase</fullName>
        <ecNumber evidence="12">4.3.1.19</ecNumber>
    </recommendedName>
    <alternativeName>
        <fullName evidence="12">Threonine deaminase</fullName>
    </alternativeName>
</protein>
<comment type="similarity">
    <text evidence="4 12">Belongs to the serine/threonine dehydratase family.</text>
</comment>
<comment type="subunit">
    <text evidence="5 12">Homotetramer.</text>
</comment>
<evidence type="ECO:0000256" key="5">
    <source>
        <dbReference type="ARBA" id="ARBA00011881"/>
    </source>
</evidence>
<dbReference type="PANTHER" id="PTHR48078">
    <property type="entry name" value="THREONINE DEHYDRATASE, MITOCHONDRIAL-RELATED"/>
    <property type="match status" value="1"/>
</dbReference>
<evidence type="ECO:0000256" key="7">
    <source>
        <dbReference type="ARBA" id="ARBA00022624"/>
    </source>
</evidence>
<dbReference type="Pfam" id="PF00291">
    <property type="entry name" value="PALP"/>
    <property type="match status" value="1"/>
</dbReference>
<evidence type="ECO:0000313" key="14">
    <source>
        <dbReference type="EMBL" id="MBO2010592.1"/>
    </source>
</evidence>
<dbReference type="PROSITE" id="PS00165">
    <property type="entry name" value="DEHYDRATASE_SER_THR"/>
    <property type="match status" value="1"/>
</dbReference>
<keyword evidence="7 12" id="KW-0412">Isoleucine biosynthesis</keyword>
<dbReference type="Pfam" id="PF00585">
    <property type="entry name" value="Thr_dehydrat_C"/>
    <property type="match status" value="1"/>
</dbReference>
<evidence type="ECO:0000256" key="8">
    <source>
        <dbReference type="ARBA" id="ARBA00022898"/>
    </source>
</evidence>
<dbReference type="EC" id="4.3.1.19" evidence="12"/>
<dbReference type="Proteomes" id="UP000664369">
    <property type="component" value="Unassembled WGS sequence"/>
</dbReference>
<evidence type="ECO:0000256" key="2">
    <source>
        <dbReference type="ARBA" id="ARBA00001933"/>
    </source>
</evidence>